<dbReference type="Proteomes" id="UP000631114">
    <property type="component" value="Unassembled WGS sequence"/>
</dbReference>
<reference evidence="2 3" key="1">
    <citation type="submission" date="2020-10" db="EMBL/GenBank/DDBJ databases">
        <title>The Coptis chinensis genome and diversification of protoberbering-type alkaloids.</title>
        <authorList>
            <person name="Wang B."/>
            <person name="Shu S."/>
            <person name="Song C."/>
            <person name="Liu Y."/>
        </authorList>
    </citation>
    <scope>NUCLEOTIDE SEQUENCE [LARGE SCALE GENOMIC DNA]</scope>
    <source>
        <strain evidence="2">HL-2020</strain>
        <tissue evidence="2">Leaf</tissue>
    </source>
</reference>
<accession>A0A835HJ91</accession>
<name>A0A835HJ91_9MAGN</name>
<evidence type="ECO:0000313" key="3">
    <source>
        <dbReference type="Proteomes" id="UP000631114"/>
    </source>
</evidence>
<feature type="compositionally biased region" description="Basic and acidic residues" evidence="1">
    <location>
        <begin position="22"/>
        <end position="37"/>
    </location>
</feature>
<evidence type="ECO:0000313" key="2">
    <source>
        <dbReference type="EMBL" id="KAF9600285.1"/>
    </source>
</evidence>
<keyword evidence="3" id="KW-1185">Reference proteome</keyword>
<comment type="caution">
    <text evidence="2">The sequence shown here is derived from an EMBL/GenBank/DDBJ whole genome shotgun (WGS) entry which is preliminary data.</text>
</comment>
<protein>
    <submittedName>
        <fullName evidence="2">Uncharacterized protein</fullName>
    </submittedName>
</protein>
<dbReference type="AlphaFoldDB" id="A0A835HJ91"/>
<evidence type="ECO:0000256" key="1">
    <source>
        <dbReference type="SAM" id="MobiDB-lite"/>
    </source>
</evidence>
<dbReference type="EMBL" id="JADFTS010000006">
    <property type="protein sequence ID" value="KAF9600285.1"/>
    <property type="molecule type" value="Genomic_DNA"/>
</dbReference>
<gene>
    <name evidence="2" type="ORF">IFM89_005871</name>
</gene>
<feature type="non-terminal residue" evidence="2">
    <location>
        <position position="1"/>
    </location>
</feature>
<organism evidence="2 3">
    <name type="scientific">Coptis chinensis</name>
    <dbReference type="NCBI Taxonomy" id="261450"/>
    <lineage>
        <taxon>Eukaryota</taxon>
        <taxon>Viridiplantae</taxon>
        <taxon>Streptophyta</taxon>
        <taxon>Embryophyta</taxon>
        <taxon>Tracheophyta</taxon>
        <taxon>Spermatophyta</taxon>
        <taxon>Magnoliopsida</taxon>
        <taxon>Ranunculales</taxon>
        <taxon>Ranunculaceae</taxon>
        <taxon>Coptidoideae</taxon>
        <taxon>Coptis</taxon>
    </lineage>
</organism>
<dbReference type="OrthoDB" id="5600252at2759"/>
<feature type="region of interest" description="Disordered" evidence="1">
    <location>
        <begin position="21"/>
        <end position="47"/>
    </location>
</feature>
<sequence>SHAYNKGRTLVISKVPLPNYRADLDERHGSTQKEGEKQTLPALDEANSGPLSYIDTAMENLSAELKEKQDKMMANGSSKAMMSFREKLLAYKKKAEVRGKPLVDNNRIVANLDKCMVLDLSW</sequence>
<proteinExistence type="predicted"/>